<sequence length="279" mass="32423">KYAYATLLSSYNGPDSDKYFNAVRILNYQLVHDPRTQSQNTIQFIVLVTKDVPRKPRNILRHEGAVALVVDSIIREWVQPKWNRWNDVMAKLNLWKIGGYEKILFLDADTVLLDSLDGIFLEPATALRHTSPPISHTPDNIGLPPLPETYMIAGLHDRWIEQNIPPKPREGGFYAVNNYMNAGFFVMSPSKAMFEYYLALLDIPDKIDLTYPEQNLLNYVHRTAGRMPWRSLEPYWNGMTALNQFTVPELRALHLRSLHHQWWQQTENRSLNDYISKTV</sequence>
<protein>
    <recommendedName>
        <fullName evidence="3">Glycosyltransferase family 8 protein</fullName>
    </recommendedName>
</protein>
<feature type="non-terminal residue" evidence="1">
    <location>
        <position position="1"/>
    </location>
</feature>
<dbReference type="STRING" id="913774.A0A0C3G910"/>
<evidence type="ECO:0008006" key="3">
    <source>
        <dbReference type="Google" id="ProtNLM"/>
    </source>
</evidence>
<dbReference type="GO" id="GO:0016757">
    <property type="term" value="F:glycosyltransferase activity"/>
    <property type="evidence" value="ECO:0007669"/>
    <property type="project" value="InterPro"/>
</dbReference>
<dbReference type="EMBL" id="KN832909">
    <property type="protein sequence ID" value="KIM92685.1"/>
    <property type="molecule type" value="Genomic_DNA"/>
</dbReference>
<dbReference type="InterPro" id="IPR050587">
    <property type="entry name" value="GNT1/Glycosyltrans_8"/>
</dbReference>
<keyword evidence="2" id="KW-1185">Reference proteome</keyword>
<dbReference type="SUPFAM" id="SSF53448">
    <property type="entry name" value="Nucleotide-diphospho-sugar transferases"/>
    <property type="match status" value="1"/>
</dbReference>
<organism evidence="1 2">
    <name type="scientific">Oidiodendron maius (strain Zn)</name>
    <dbReference type="NCBI Taxonomy" id="913774"/>
    <lineage>
        <taxon>Eukaryota</taxon>
        <taxon>Fungi</taxon>
        <taxon>Dikarya</taxon>
        <taxon>Ascomycota</taxon>
        <taxon>Pezizomycotina</taxon>
        <taxon>Leotiomycetes</taxon>
        <taxon>Leotiomycetes incertae sedis</taxon>
        <taxon>Myxotrichaceae</taxon>
        <taxon>Oidiodendron</taxon>
    </lineage>
</organism>
<dbReference type="OrthoDB" id="2014201at2759"/>
<dbReference type="AlphaFoldDB" id="A0A0C3G910"/>
<dbReference type="PANTHER" id="PTHR11183">
    <property type="entry name" value="GLYCOGENIN SUBFAMILY MEMBER"/>
    <property type="match status" value="1"/>
</dbReference>
<evidence type="ECO:0000313" key="1">
    <source>
        <dbReference type="EMBL" id="KIM92685.1"/>
    </source>
</evidence>
<dbReference type="InterPro" id="IPR002495">
    <property type="entry name" value="Glyco_trans_8"/>
</dbReference>
<dbReference type="Gene3D" id="3.90.550.10">
    <property type="entry name" value="Spore Coat Polysaccharide Biosynthesis Protein SpsA, Chain A"/>
    <property type="match status" value="1"/>
</dbReference>
<dbReference type="InParanoid" id="A0A0C3G910"/>
<proteinExistence type="predicted"/>
<reference evidence="2" key="2">
    <citation type="submission" date="2015-01" db="EMBL/GenBank/DDBJ databases">
        <title>Evolutionary Origins and Diversification of the Mycorrhizal Mutualists.</title>
        <authorList>
            <consortium name="DOE Joint Genome Institute"/>
            <consortium name="Mycorrhizal Genomics Consortium"/>
            <person name="Kohler A."/>
            <person name="Kuo A."/>
            <person name="Nagy L.G."/>
            <person name="Floudas D."/>
            <person name="Copeland A."/>
            <person name="Barry K.W."/>
            <person name="Cichocki N."/>
            <person name="Veneault-Fourrey C."/>
            <person name="LaButti K."/>
            <person name="Lindquist E.A."/>
            <person name="Lipzen A."/>
            <person name="Lundell T."/>
            <person name="Morin E."/>
            <person name="Murat C."/>
            <person name="Riley R."/>
            <person name="Ohm R."/>
            <person name="Sun H."/>
            <person name="Tunlid A."/>
            <person name="Henrissat B."/>
            <person name="Grigoriev I.V."/>
            <person name="Hibbett D.S."/>
            <person name="Martin F."/>
        </authorList>
    </citation>
    <scope>NUCLEOTIDE SEQUENCE [LARGE SCALE GENOMIC DNA]</scope>
    <source>
        <strain evidence="2">Zn</strain>
    </source>
</reference>
<dbReference type="InterPro" id="IPR029044">
    <property type="entry name" value="Nucleotide-diphossugar_trans"/>
</dbReference>
<gene>
    <name evidence="1" type="ORF">OIDMADRAFT_65011</name>
</gene>
<accession>A0A0C3G910</accession>
<feature type="non-terminal residue" evidence="1">
    <location>
        <position position="279"/>
    </location>
</feature>
<dbReference type="HOGENOM" id="CLU_048469_0_1_1"/>
<name>A0A0C3G910_OIDMZ</name>
<evidence type="ECO:0000313" key="2">
    <source>
        <dbReference type="Proteomes" id="UP000054321"/>
    </source>
</evidence>
<dbReference type="Proteomes" id="UP000054321">
    <property type="component" value="Unassembled WGS sequence"/>
</dbReference>
<dbReference type="Pfam" id="PF01501">
    <property type="entry name" value="Glyco_transf_8"/>
    <property type="match status" value="1"/>
</dbReference>
<reference evidence="1 2" key="1">
    <citation type="submission" date="2014-04" db="EMBL/GenBank/DDBJ databases">
        <authorList>
            <consortium name="DOE Joint Genome Institute"/>
            <person name="Kuo A."/>
            <person name="Martino E."/>
            <person name="Perotto S."/>
            <person name="Kohler A."/>
            <person name="Nagy L.G."/>
            <person name="Floudas D."/>
            <person name="Copeland A."/>
            <person name="Barry K.W."/>
            <person name="Cichocki N."/>
            <person name="Veneault-Fourrey C."/>
            <person name="LaButti K."/>
            <person name="Lindquist E.A."/>
            <person name="Lipzen A."/>
            <person name="Lundell T."/>
            <person name="Morin E."/>
            <person name="Murat C."/>
            <person name="Sun H."/>
            <person name="Tunlid A."/>
            <person name="Henrissat B."/>
            <person name="Grigoriev I.V."/>
            <person name="Hibbett D.S."/>
            <person name="Martin F."/>
            <person name="Nordberg H.P."/>
            <person name="Cantor M.N."/>
            <person name="Hua S.X."/>
        </authorList>
    </citation>
    <scope>NUCLEOTIDE SEQUENCE [LARGE SCALE GENOMIC DNA]</scope>
    <source>
        <strain evidence="1 2">Zn</strain>
    </source>
</reference>